<dbReference type="PANTHER" id="PTHR10046">
    <property type="entry name" value="ATP DEPENDENT LON PROTEASE FAMILY MEMBER"/>
    <property type="match status" value="1"/>
</dbReference>
<protein>
    <recommendedName>
        <fullName evidence="1">Lon proteolytic domain-containing protein</fullName>
    </recommendedName>
</protein>
<dbReference type="RefSeq" id="WP_190997332.1">
    <property type="nucleotide sequence ID" value="NZ_JACXSI010000010.1"/>
</dbReference>
<dbReference type="EMBL" id="JACXSI010000010">
    <property type="protein sequence ID" value="MBD3107791.1"/>
    <property type="molecule type" value="Genomic_DNA"/>
</dbReference>
<evidence type="ECO:0000313" key="2">
    <source>
        <dbReference type="EMBL" id="MBD3107791.1"/>
    </source>
</evidence>
<keyword evidence="3" id="KW-1185">Reference proteome</keyword>
<dbReference type="InterPro" id="IPR020568">
    <property type="entry name" value="Ribosomal_Su5_D2-typ_SF"/>
</dbReference>
<proteinExistence type="predicted"/>
<dbReference type="GO" id="GO:0004176">
    <property type="term" value="F:ATP-dependent peptidase activity"/>
    <property type="evidence" value="ECO:0007669"/>
    <property type="project" value="InterPro"/>
</dbReference>
<feature type="domain" description="Lon proteolytic" evidence="1">
    <location>
        <begin position="27"/>
        <end position="120"/>
    </location>
</feature>
<dbReference type="Pfam" id="PF05362">
    <property type="entry name" value="Lon_C"/>
    <property type="match status" value="1"/>
</dbReference>
<gene>
    <name evidence="2" type="ORF">IEO70_05380</name>
</gene>
<dbReference type="InterPro" id="IPR008269">
    <property type="entry name" value="Lon_proteolytic"/>
</dbReference>
<accession>A0A927CUM5</accession>
<evidence type="ECO:0000259" key="1">
    <source>
        <dbReference type="Pfam" id="PF05362"/>
    </source>
</evidence>
<sequence>MMIPLCLLLGYEMPQLDVFLNRDDISGDSAGLGVALTGLISQNQLKNDIQIGVTGALSNKGDVLEIGGVKQKLLIAETEGYPYIIIPHDNTAEAKKVKEEQNLKIQIIDVEHIDEAVQQIVLLNEENV</sequence>
<dbReference type="AlphaFoldDB" id="A0A927CUM5"/>
<dbReference type="InterPro" id="IPR027065">
    <property type="entry name" value="Lon_Prtase"/>
</dbReference>
<dbReference type="InterPro" id="IPR014721">
    <property type="entry name" value="Ribsml_uS5_D2-typ_fold_subgr"/>
</dbReference>
<evidence type="ECO:0000313" key="3">
    <source>
        <dbReference type="Proteomes" id="UP000602076"/>
    </source>
</evidence>
<dbReference type="Proteomes" id="UP000602076">
    <property type="component" value="Unassembled WGS sequence"/>
</dbReference>
<name>A0A927CUM5_9BACI</name>
<dbReference type="GO" id="GO:0004252">
    <property type="term" value="F:serine-type endopeptidase activity"/>
    <property type="evidence" value="ECO:0007669"/>
    <property type="project" value="InterPro"/>
</dbReference>
<dbReference type="SUPFAM" id="SSF54211">
    <property type="entry name" value="Ribosomal protein S5 domain 2-like"/>
    <property type="match status" value="1"/>
</dbReference>
<dbReference type="PRINTS" id="PR00830">
    <property type="entry name" value="ENDOLAPTASE"/>
</dbReference>
<reference evidence="2" key="1">
    <citation type="submission" date="2020-09" db="EMBL/GenBank/DDBJ databases">
        <title>Bacillus faecalis sp. nov., a moderately halophilic bacterium isolated from cow faeces.</title>
        <authorList>
            <person name="Jiang L."/>
            <person name="Lee J."/>
        </authorList>
    </citation>
    <scope>NUCLEOTIDE SEQUENCE</scope>
    <source>
        <strain evidence="2">AGMB 02131</strain>
    </source>
</reference>
<dbReference type="GO" id="GO:0030163">
    <property type="term" value="P:protein catabolic process"/>
    <property type="evidence" value="ECO:0007669"/>
    <property type="project" value="InterPro"/>
</dbReference>
<dbReference type="Gene3D" id="3.30.230.10">
    <property type="match status" value="1"/>
</dbReference>
<dbReference type="GO" id="GO:0006508">
    <property type="term" value="P:proteolysis"/>
    <property type="evidence" value="ECO:0007669"/>
    <property type="project" value="InterPro"/>
</dbReference>
<dbReference type="GO" id="GO:0005524">
    <property type="term" value="F:ATP binding"/>
    <property type="evidence" value="ECO:0007669"/>
    <property type="project" value="InterPro"/>
</dbReference>
<comment type="caution">
    <text evidence="2">The sequence shown here is derived from an EMBL/GenBank/DDBJ whole genome shotgun (WGS) entry which is preliminary data.</text>
</comment>
<organism evidence="2 3">
    <name type="scientific">Peribacillus faecalis</name>
    <dbReference type="NCBI Taxonomy" id="2772559"/>
    <lineage>
        <taxon>Bacteria</taxon>
        <taxon>Bacillati</taxon>
        <taxon>Bacillota</taxon>
        <taxon>Bacilli</taxon>
        <taxon>Bacillales</taxon>
        <taxon>Bacillaceae</taxon>
        <taxon>Peribacillus</taxon>
    </lineage>
</organism>